<dbReference type="GO" id="GO:0051539">
    <property type="term" value="F:4 iron, 4 sulfur cluster binding"/>
    <property type="evidence" value="ECO:0007669"/>
    <property type="project" value="TreeGrafter"/>
</dbReference>
<dbReference type="Proteomes" id="UP000823960">
    <property type="component" value="Unassembled WGS sequence"/>
</dbReference>
<sequence length="507" mass="56107">MSEKRLTLIFSGNDFKYELEGVCKLFFPVESFNFLFLDSGGGTLPEDGSDCCLITRLEGRRSTLISVAARIGGRIKTAGERLDSSSDELEKSCEFRLGRLLYRVLSELTGKRPEWGVLTGVRPVKLINKLRGSGLDFDGIRQKLTEEYLVTEEKVRIGYETAVNQDAAVSGMPKDSFSLYVSIPFCPTRCSYCSFVSQTVSSFKKLMPEYVERLCDEIAYTSGLLGDGGPRLDTVYFGGGTPTSLEPGQLDRIMKTIASSFDLSGVREYTVEAGRPDTVTYDKLMVIKENGGGRISVNPQTVHDSVLLQIGRRHTAAQFFESYSLARSVGFKAINVDLIAGLPGDSISGFKESVDRIIELSPENITVHALSVKRASDMMASRDIGDDSLTESMIAYATQRLLLEGYKPYYLYRQKNQLGNQENIGWTRPGLEGIYNINIMEEIQSIVAVGAGGTTKILSGTDPGKGIQRFFNPKYPLDYIRSFDTVLKRKETAMGLLLGSESDKDRK</sequence>
<dbReference type="Pfam" id="PF04055">
    <property type="entry name" value="Radical_SAM"/>
    <property type="match status" value="1"/>
</dbReference>
<dbReference type="SFLD" id="SFLDF00310">
    <property type="entry name" value="oxygen-independent_coproporphy"/>
    <property type="match status" value="1"/>
</dbReference>
<dbReference type="InterPro" id="IPR023404">
    <property type="entry name" value="rSAM_horseshoe"/>
</dbReference>
<dbReference type="Gene3D" id="3.80.30.20">
    <property type="entry name" value="tm_1862 like domain"/>
    <property type="match status" value="1"/>
</dbReference>
<dbReference type="GO" id="GO:0051989">
    <property type="term" value="F:coproporphyrinogen dehydrogenase activity"/>
    <property type="evidence" value="ECO:0007669"/>
    <property type="project" value="UniProtKB-EC"/>
</dbReference>
<dbReference type="CDD" id="cd01335">
    <property type="entry name" value="Radical_SAM"/>
    <property type="match status" value="1"/>
</dbReference>
<dbReference type="SMART" id="SM00729">
    <property type="entry name" value="Elp3"/>
    <property type="match status" value="1"/>
</dbReference>
<dbReference type="AlphaFoldDB" id="A0A9D1NPG7"/>
<comment type="caution">
    <text evidence="2">The sequence shown here is derived from an EMBL/GenBank/DDBJ whole genome shotgun (WGS) entry which is preliminary data.</text>
</comment>
<evidence type="ECO:0000313" key="3">
    <source>
        <dbReference type="Proteomes" id="UP000823960"/>
    </source>
</evidence>
<accession>A0A9D1NPG7</accession>
<proteinExistence type="predicted"/>
<dbReference type="GO" id="GO:0005737">
    <property type="term" value="C:cytoplasm"/>
    <property type="evidence" value="ECO:0007669"/>
    <property type="project" value="TreeGrafter"/>
</dbReference>
<reference evidence="2" key="1">
    <citation type="submission" date="2020-10" db="EMBL/GenBank/DDBJ databases">
        <authorList>
            <person name="Gilroy R."/>
        </authorList>
    </citation>
    <scope>NUCLEOTIDE SEQUENCE</scope>
    <source>
        <strain evidence="2">1370</strain>
    </source>
</reference>
<dbReference type="InterPro" id="IPR006638">
    <property type="entry name" value="Elp3/MiaA/NifB-like_rSAM"/>
</dbReference>
<dbReference type="InterPro" id="IPR058240">
    <property type="entry name" value="rSAM_sf"/>
</dbReference>
<reference evidence="2" key="2">
    <citation type="journal article" date="2021" name="PeerJ">
        <title>Extensive microbial diversity within the chicken gut microbiome revealed by metagenomics and culture.</title>
        <authorList>
            <person name="Gilroy R."/>
            <person name="Ravi A."/>
            <person name="Getino M."/>
            <person name="Pursley I."/>
            <person name="Horton D.L."/>
            <person name="Alikhan N.F."/>
            <person name="Baker D."/>
            <person name="Gharbi K."/>
            <person name="Hall N."/>
            <person name="Watson M."/>
            <person name="Adriaenssens E.M."/>
            <person name="Foster-Nyarko E."/>
            <person name="Jarju S."/>
            <person name="Secka A."/>
            <person name="Antonio M."/>
            <person name="Oren A."/>
            <person name="Chaudhuri R.R."/>
            <person name="La Ragione R."/>
            <person name="Hildebrand F."/>
            <person name="Pallen M.J."/>
        </authorList>
    </citation>
    <scope>NUCLEOTIDE SEQUENCE</scope>
    <source>
        <strain evidence="2">1370</strain>
    </source>
</reference>
<protein>
    <submittedName>
        <fullName evidence="2">Coproporphyrinogen dehydrogenase HemZ</fullName>
        <ecNumber evidence="2">1.3.98.3</ecNumber>
    </submittedName>
</protein>
<dbReference type="InterPro" id="IPR023995">
    <property type="entry name" value="HemZ"/>
</dbReference>
<dbReference type="GO" id="GO:0006779">
    <property type="term" value="P:porphyrin-containing compound biosynthetic process"/>
    <property type="evidence" value="ECO:0007669"/>
    <property type="project" value="TreeGrafter"/>
</dbReference>
<evidence type="ECO:0000259" key="1">
    <source>
        <dbReference type="PROSITE" id="PS51918"/>
    </source>
</evidence>
<name>A0A9D1NPG7_9FIRM</name>
<dbReference type="EC" id="1.3.98.3" evidence="2"/>
<dbReference type="PANTHER" id="PTHR13932">
    <property type="entry name" value="COPROPORPHYRINIGEN III OXIDASE"/>
    <property type="match status" value="1"/>
</dbReference>
<dbReference type="PANTHER" id="PTHR13932:SF1">
    <property type="entry name" value="OXYGEN-INDEPENDENT COPROPORPHYRINOGEN-III OXIDASE-LIKE PROTEIN HEMZ"/>
    <property type="match status" value="1"/>
</dbReference>
<feature type="domain" description="Radical SAM core" evidence="1">
    <location>
        <begin position="171"/>
        <end position="413"/>
    </location>
</feature>
<dbReference type="PROSITE" id="PS51918">
    <property type="entry name" value="RADICAL_SAM"/>
    <property type="match status" value="1"/>
</dbReference>
<evidence type="ECO:0000313" key="2">
    <source>
        <dbReference type="EMBL" id="HIV10440.1"/>
    </source>
</evidence>
<dbReference type="SFLD" id="SFLDS00029">
    <property type="entry name" value="Radical_SAM"/>
    <property type="match status" value="1"/>
</dbReference>
<dbReference type="InterPro" id="IPR034505">
    <property type="entry name" value="Coproporphyrinogen-III_oxidase"/>
</dbReference>
<dbReference type="EMBL" id="DVOL01000026">
    <property type="protein sequence ID" value="HIV10440.1"/>
    <property type="molecule type" value="Genomic_DNA"/>
</dbReference>
<gene>
    <name evidence="2" type="primary">hemZ</name>
    <name evidence="2" type="ORF">IAD28_01940</name>
</gene>
<keyword evidence="2" id="KW-0560">Oxidoreductase</keyword>
<dbReference type="InterPro" id="IPR007197">
    <property type="entry name" value="rSAM"/>
</dbReference>
<dbReference type="SUPFAM" id="SSF102114">
    <property type="entry name" value="Radical SAM enzymes"/>
    <property type="match status" value="1"/>
</dbReference>
<organism evidence="2 3">
    <name type="scientific">Candidatus Faeciplasma avium</name>
    <dbReference type="NCBI Taxonomy" id="2840798"/>
    <lineage>
        <taxon>Bacteria</taxon>
        <taxon>Bacillati</taxon>
        <taxon>Bacillota</taxon>
        <taxon>Clostridia</taxon>
        <taxon>Eubacteriales</taxon>
        <taxon>Oscillospiraceae</taxon>
        <taxon>Oscillospiraceae incertae sedis</taxon>
        <taxon>Candidatus Faeciplasma</taxon>
    </lineage>
</organism>
<dbReference type="SFLD" id="SFLDG01065">
    <property type="entry name" value="anaerobic_coproporphyrinogen-I"/>
    <property type="match status" value="1"/>
</dbReference>
<dbReference type="NCBIfam" id="TIGR03994">
    <property type="entry name" value="rSAM_HemZ"/>
    <property type="match status" value="1"/>
</dbReference>